<reference evidence="3" key="1">
    <citation type="submission" date="2015-02" db="EMBL/GenBank/DDBJ databases">
        <title>Genome sequencing for Strongylocentrotus purpuratus.</title>
        <authorList>
            <person name="Murali S."/>
            <person name="Liu Y."/>
            <person name="Vee V."/>
            <person name="English A."/>
            <person name="Wang M."/>
            <person name="Skinner E."/>
            <person name="Han Y."/>
            <person name="Muzny D.M."/>
            <person name="Worley K.C."/>
            <person name="Gibbs R.A."/>
        </authorList>
    </citation>
    <scope>NUCLEOTIDE SEQUENCE</scope>
</reference>
<dbReference type="Gene3D" id="1.20.5.1200">
    <property type="entry name" value="Alpha-tocopherol transfer"/>
    <property type="match status" value="1"/>
</dbReference>
<dbReference type="CDD" id="cd00170">
    <property type="entry name" value="SEC14"/>
    <property type="match status" value="1"/>
</dbReference>
<dbReference type="Gene3D" id="3.40.525.10">
    <property type="entry name" value="CRAL-TRIO lipid binding domain"/>
    <property type="match status" value="1"/>
</dbReference>
<feature type="domain" description="CRAL-TRIO" evidence="1">
    <location>
        <begin position="93"/>
        <end position="254"/>
    </location>
</feature>
<evidence type="ECO:0000259" key="1">
    <source>
        <dbReference type="PROSITE" id="PS50191"/>
    </source>
</evidence>
<dbReference type="EnsemblMetazoa" id="XM_775702">
    <property type="protein sequence ID" value="XP_780795"/>
    <property type="gene ID" value="LOC575290"/>
</dbReference>
<dbReference type="Proteomes" id="UP000007110">
    <property type="component" value="Unassembled WGS sequence"/>
</dbReference>
<dbReference type="CTD" id="79183"/>
<dbReference type="Pfam" id="PF03765">
    <property type="entry name" value="CRAL_TRIO_N"/>
    <property type="match status" value="1"/>
</dbReference>
<dbReference type="InterPro" id="IPR001251">
    <property type="entry name" value="CRAL-TRIO_dom"/>
</dbReference>
<dbReference type="KEGG" id="spu:575290"/>
<keyword evidence="3" id="KW-1185">Reference proteome</keyword>
<evidence type="ECO:0000313" key="3">
    <source>
        <dbReference type="Proteomes" id="UP000007110"/>
    </source>
</evidence>
<dbReference type="GeneID" id="575290"/>
<dbReference type="SMART" id="SM00516">
    <property type="entry name" value="SEC14"/>
    <property type="match status" value="1"/>
</dbReference>
<proteinExistence type="predicted"/>
<dbReference type="InterPro" id="IPR011074">
    <property type="entry name" value="CRAL/TRIO_N_dom"/>
</dbReference>
<dbReference type="InParanoid" id="A0A7M7RED9"/>
<dbReference type="PROSITE" id="PS50191">
    <property type="entry name" value="CRAL_TRIO"/>
    <property type="match status" value="1"/>
</dbReference>
<dbReference type="PANTHER" id="PTHR10174">
    <property type="entry name" value="ALPHA-TOCOPHEROL TRANSFER PROTEIN-RELATED"/>
    <property type="match status" value="1"/>
</dbReference>
<dbReference type="OrthoDB" id="75724at2759"/>
<dbReference type="InterPro" id="IPR036865">
    <property type="entry name" value="CRAL-TRIO_dom_sf"/>
</dbReference>
<sequence>MASYEWTMSEGLKKKAELELGETPSVRESALQKLRERMDEKKGIVFNTDSRFLIRFLRARKFEVDRAFKSIVKYYELHVKHPDFFEKYHPTGIKHVLDDGYPYVLESTDKEGRHIVAMKTGHWDPRLYPITDIALALFMVIDQLVEDEAAQINGVILLFDLEGVNLSQVTCLTPSVARKLTSIFQNCVPVRVQGIHFINESLLFDGAFTIIKPFMQEKIRKRVRLHGQNMETLHEYLSPSILPDTFGGDITNYDSLPWRQAFLERDLRWQPSHEEGVLKKKNKGKK</sequence>
<dbReference type="InterPro" id="IPR036273">
    <property type="entry name" value="CRAL/TRIO_N_dom_sf"/>
</dbReference>
<reference evidence="2" key="2">
    <citation type="submission" date="2021-01" db="UniProtKB">
        <authorList>
            <consortium name="EnsemblMetazoa"/>
        </authorList>
    </citation>
    <scope>IDENTIFICATION</scope>
</reference>
<evidence type="ECO:0000313" key="2">
    <source>
        <dbReference type="EnsemblMetazoa" id="XP_780795"/>
    </source>
</evidence>
<dbReference type="Pfam" id="PF00650">
    <property type="entry name" value="CRAL_TRIO"/>
    <property type="match status" value="1"/>
</dbReference>
<organism evidence="2 3">
    <name type="scientific">Strongylocentrotus purpuratus</name>
    <name type="common">Purple sea urchin</name>
    <dbReference type="NCBI Taxonomy" id="7668"/>
    <lineage>
        <taxon>Eukaryota</taxon>
        <taxon>Metazoa</taxon>
        <taxon>Echinodermata</taxon>
        <taxon>Eleutherozoa</taxon>
        <taxon>Echinozoa</taxon>
        <taxon>Echinoidea</taxon>
        <taxon>Euechinoidea</taxon>
        <taxon>Echinacea</taxon>
        <taxon>Camarodonta</taxon>
        <taxon>Echinidea</taxon>
        <taxon>Strongylocentrotidae</taxon>
        <taxon>Strongylocentrotus</taxon>
    </lineage>
</organism>
<dbReference type="PANTHER" id="PTHR10174:SF130">
    <property type="entry name" value="ALPHA-TOCOPHEROL TRANSFER PROTEIN-LIKE"/>
    <property type="match status" value="1"/>
</dbReference>
<name>A0A7M7RED9_STRPU</name>
<dbReference type="Gene3D" id="1.10.8.20">
    <property type="entry name" value="N-terminal domain of phosphatidylinositol transfer protein sec14p"/>
    <property type="match status" value="1"/>
</dbReference>
<dbReference type="PRINTS" id="PR00180">
    <property type="entry name" value="CRETINALDHBP"/>
</dbReference>
<protein>
    <recommendedName>
        <fullName evidence="1">CRAL-TRIO domain-containing protein</fullName>
    </recommendedName>
</protein>
<dbReference type="GO" id="GO:1902936">
    <property type="term" value="F:phosphatidylinositol bisphosphate binding"/>
    <property type="evidence" value="ECO:0000318"/>
    <property type="project" value="GO_Central"/>
</dbReference>
<dbReference type="RefSeq" id="XP_780795.2">
    <property type="nucleotide sequence ID" value="XM_775702.4"/>
</dbReference>
<dbReference type="SUPFAM" id="SSF52087">
    <property type="entry name" value="CRAL/TRIO domain"/>
    <property type="match status" value="1"/>
</dbReference>
<dbReference type="SUPFAM" id="SSF46938">
    <property type="entry name" value="CRAL/TRIO N-terminal domain"/>
    <property type="match status" value="1"/>
</dbReference>
<dbReference type="SMART" id="SM01100">
    <property type="entry name" value="CRAL_TRIO_N"/>
    <property type="match status" value="1"/>
</dbReference>
<dbReference type="OMA" id="RHIVAMK"/>
<dbReference type="AlphaFoldDB" id="A0A7M7RED9"/>
<accession>A0A7M7RED9</accession>